<evidence type="ECO:0000313" key="3">
    <source>
        <dbReference type="Proteomes" id="UP000195991"/>
    </source>
</evidence>
<protein>
    <submittedName>
        <fullName evidence="2">Uncharacterized protein</fullName>
    </submittedName>
</protein>
<gene>
    <name evidence="2" type="ORF">BTT61001_02533</name>
</gene>
<dbReference type="EMBL" id="FMBI01000029">
    <property type="protein sequence ID" value="SCC33071.1"/>
    <property type="molecule type" value="Genomic_DNA"/>
</dbReference>
<reference evidence="2 3" key="1">
    <citation type="submission" date="2016-08" db="EMBL/GenBank/DDBJ databases">
        <authorList>
            <person name="Seilhamer J.J."/>
        </authorList>
    </citation>
    <scope>NUCLEOTIDE SEQUENCE [LARGE SCALE GENOMIC DNA]</scope>
    <source>
        <strain evidence="2 3">IEBC_T61001</strain>
    </source>
</reference>
<keyword evidence="1" id="KW-0472">Membrane</keyword>
<keyword evidence="1" id="KW-0812">Transmembrane</keyword>
<proteinExistence type="predicted"/>
<accession>A0A1C4DP55</accession>
<evidence type="ECO:0000313" key="2">
    <source>
        <dbReference type="EMBL" id="SCC33071.1"/>
    </source>
</evidence>
<keyword evidence="1" id="KW-1133">Transmembrane helix</keyword>
<dbReference type="Proteomes" id="UP000195991">
    <property type="component" value="Unassembled WGS sequence"/>
</dbReference>
<name>A0A1C4DP55_BACTU</name>
<sequence length="27" mass="3099">MSFFSWSPLIFLIVVAISISIQKSKKQ</sequence>
<dbReference type="AlphaFoldDB" id="A0A1C4DP55"/>
<feature type="transmembrane region" description="Helical" evidence="1">
    <location>
        <begin position="6"/>
        <end position="22"/>
    </location>
</feature>
<organism evidence="2 3">
    <name type="scientific">Bacillus thuringiensis</name>
    <dbReference type="NCBI Taxonomy" id="1428"/>
    <lineage>
        <taxon>Bacteria</taxon>
        <taxon>Bacillati</taxon>
        <taxon>Bacillota</taxon>
        <taxon>Bacilli</taxon>
        <taxon>Bacillales</taxon>
        <taxon>Bacillaceae</taxon>
        <taxon>Bacillus</taxon>
        <taxon>Bacillus cereus group</taxon>
    </lineage>
</organism>
<evidence type="ECO:0000256" key="1">
    <source>
        <dbReference type="SAM" id="Phobius"/>
    </source>
</evidence>